<sequence length="234" mass="25988">MRTTPLVLVSILASCAAFSSLPSCSRRTTINPLHMTLKTPIVITGDNIDLTPALSDYVNQKIERTLGKLPTAVSHCDVYLTVNKNPKVENGHTAEVVTTLKGTTFRVAEDSPDMYASIDLVASRLARKLRKYKERRLDGYHGGPNMGENLADVLNSIEVDDSVPDEEQYIDPEQTVVTKVKSFDLSKAIPIKEAIFALDYIDHDFYVFRDEETNEISVVYKRNAGGVGLIQPEQ</sequence>
<dbReference type="CDD" id="cd00552">
    <property type="entry name" value="RaiA"/>
    <property type="match status" value="1"/>
</dbReference>
<dbReference type="PANTHER" id="PTHR33231:SF1">
    <property type="entry name" value="30S RIBOSOMAL PROTEIN"/>
    <property type="match status" value="1"/>
</dbReference>
<dbReference type="InterPro" id="IPR036567">
    <property type="entry name" value="RHF-like"/>
</dbReference>
<comment type="caution">
    <text evidence="4">The sequence shown here is derived from an EMBL/GenBank/DDBJ whole genome shotgun (WGS) entry which is preliminary data.</text>
</comment>
<protein>
    <recommendedName>
        <fullName evidence="3">Sigma 54 modulation/S30EA ribosomal protein C-terminal domain-containing protein</fullName>
    </recommendedName>
</protein>
<feature type="signal peptide" evidence="2">
    <location>
        <begin position="1"/>
        <end position="17"/>
    </location>
</feature>
<dbReference type="SUPFAM" id="SSF69754">
    <property type="entry name" value="Ribosome binding protein Y (YfiA homologue)"/>
    <property type="match status" value="1"/>
</dbReference>
<dbReference type="Pfam" id="PF16321">
    <property type="entry name" value="Ribosom_S30AE_C"/>
    <property type="match status" value="1"/>
</dbReference>
<dbReference type="InterPro" id="IPR003489">
    <property type="entry name" value="RHF/RaiA"/>
</dbReference>
<keyword evidence="2" id="KW-0732">Signal</keyword>
<feature type="chain" id="PRO_5044785906" description="Sigma 54 modulation/S30EA ribosomal protein C-terminal domain-containing protein" evidence="2">
    <location>
        <begin position="18"/>
        <end position="234"/>
    </location>
</feature>
<dbReference type="AlphaFoldDB" id="A0ABD3QWD4"/>
<evidence type="ECO:0000256" key="1">
    <source>
        <dbReference type="ARBA" id="ARBA00022845"/>
    </source>
</evidence>
<dbReference type="InterPro" id="IPR050574">
    <property type="entry name" value="HPF/YfiA_ribosome-assoc"/>
</dbReference>
<dbReference type="InterPro" id="IPR038416">
    <property type="entry name" value="Ribosom_S30AE_C_sf"/>
</dbReference>
<gene>
    <name evidence="4" type="ORF">ACHAWO_009855</name>
</gene>
<evidence type="ECO:0000259" key="3">
    <source>
        <dbReference type="Pfam" id="PF16321"/>
    </source>
</evidence>
<dbReference type="EMBL" id="JALLPJ020000049">
    <property type="protein sequence ID" value="KAL3804254.1"/>
    <property type="molecule type" value="Genomic_DNA"/>
</dbReference>
<dbReference type="NCBIfam" id="TIGR00741">
    <property type="entry name" value="yfiA"/>
    <property type="match status" value="1"/>
</dbReference>
<name>A0ABD3QWD4_9STRA</name>
<feature type="domain" description="Sigma 54 modulation/S30EA ribosomal protein C-terminal" evidence="3">
    <location>
        <begin position="174"/>
        <end position="229"/>
    </location>
</feature>
<dbReference type="PROSITE" id="PS51257">
    <property type="entry name" value="PROKAR_LIPOPROTEIN"/>
    <property type="match status" value="1"/>
</dbReference>
<evidence type="ECO:0000313" key="4">
    <source>
        <dbReference type="EMBL" id="KAL3804254.1"/>
    </source>
</evidence>
<proteinExistence type="predicted"/>
<dbReference type="Gene3D" id="3.30.505.50">
    <property type="entry name" value="Sigma 54 modulation/S30EA ribosomal protein, C-terminal domain"/>
    <property type="match status" value="1"/>
</dbReference>
<dbReference type="GO" id="GO:0006417">
    <property type="term" value="P:regulation of translation"/>
    <property type="evidence" value="ECO:0007669"/>
    <property type="project" value="UniProtKB-KW"/>
</dbReference>
<keyword evidence="1" id="KW-0810">Translation regulation</keyword>
<evidence type="ECO:0000256" key="2">
    <source>
        <dbReference type="SAM" id="SignalP"/>
    </source>
</evidence>
<keyword evidence="5" id="KW-1185">Reference proteome</keyword>
<dbReference type="Pfam" id="PF02482">
    <property type="entry name" value="Ribosomal_S30AE"/>
    <property type="match status" value="1"/>
</dbReference>
<dbReference type="Proteomes" id="UP001530400">
    <property type="component" value="Unassembled WGS sequence"/>
</dbReference>
<dbReference type="PANTHER" id="PTHR33231">
    <property type="entry name" value="30S RIBOSOMAL PROTEIN"/>
    <property type="match status" value="1"/>
</dbReference>
<accession>A0ABD3QWD4</accession>
<reference evidence="4 5" key="1">
    <citation type="submission" date="2024-10" db="EMBL/GenBank/DDBJ databases">
        <title>Updated reference genomes for cyclostephanoid diatoms.</title>
        <authorList>
            <person name="Roberts W.R."/>
            <person name="Alverson A.J."/>
        </authorList>
    </citation>
    <scope>NUCLEOTIDE SEQUENCE [LARGE SCALE GENOMIC DNA]</scope>
    <source>
        <strain evidence="4 5">AJA010-31</strain>
    </source>
</reference>
<organism evidence="4 5">
    <name type="scientific">Cyclotella atomus</name>
    <dbReference type="NCBI Taxonomy" id="382360"/>
    <lineage>
        <taxon>Eukaryota</taxon>
        <taxon>Sar</taxon>
        <taxon>Stramenopiles</taxon>
        <taxon>Ochrophyta</taxon>
        <taxon>Bacillariophyta</taxon>
        <taxon>Coscinodiscophyceae</taxon>
        <taxon>Thalassiosirophycidae</taxon>
        <taxon>Stephanodiscales</taxon>
        <taxon>Stephanodiscaceae</taxon>
        <taxon>Cyclotella</taxon>
    </lineage>
</organism>
<evidence type="ECO:0000313" key="5">
    <source>
        <dbReference type="Proteomes" id="UP001530400"/>
    </source>
</evidence>
<dbReference type="InterPro" id="IPR032528">
    <property type="entry name" value="Ribosom_S30AE_C"/>
</dbReference>
<dbReference type="Gene3D" id="3.30.160.100">
    <property type="entry name" value="Ribosome hibernation promotion factor-like"/>
    <property type="match status" value="1"/>
</dbReference>